<dbReference type="EMBL" id="JBAFVH010000001">
    <property type="protein sequence ID" value="MFG1370701.1"/>
    <property type="molecule type" value="Genomic_DNA"/>
</dbReference>
<dbReference type="Proteomes" id="UP001604002">
    <property type="component" value="Unassembled WGS sequence"/>
</dbReference>
<name>A0ABW6ZPQ6_9HYPH</name>
<comment type="caution">
    <text evidence="1">The sequence shown here is derived from an EMBL/GenBank/DDBJ whole genome shotgun (WGS) entry which is preliminary data.</text>
</comment>
<keyword evidence="2" id="KW-1185">Reference proteome</keyword>
<gene>
    <name evidence="1" type="ORF">V5F32_00830</name>
</gene>
<evidence type="ECO:0000313" key="2">
    <source>
        <dbReference type="Proteomes" id="UP001604002"/>
    </source>
</evidence>
<protein>
    <submittedName>
        <fullName evidence="1">Head decoration protein</fullName>
    </submittedName>
</protein>
<dbReference type="InterPro" id="IPR004195">
    <property type="entry name" value="Head_decoration_D"/>
</dbReference>
<evidence type="ECO:0000313" key="1">
    <source>
        <dbReference type="EMBL" id="MFG1370701.1"/>
    </source>
</evidence>
<accession>A0ABW6ZPQ6</accession>
<dbReference type="RefSeq" id="WP_393990789.1">
    <property type="nucleotide sequence ID" value="NZ_JBAFVH010000001.1"/>
</dbReference>
<proteinExistence type="predicted"/>
<reference evidence="1 2" key="1">
    <citation type="submission" date="2024-02" db="EMBL/GenBank/DDBJ databases">
        <title>Expansion and revision of Xanthobacter and proposal of Roseixanthobacter gen. nov.</title>
        <authorList>
            <person name="Soltysiak M.P.M."/>
            <person name="Jalihal A."/>
            <person name="Ory A."/>
            <person name="Chrisophersen C."/>
            <person name="Lee A.D."/>
            <person name="Boulton J."/>
            <person name="Springer M."/>
        </authorList>
    </citation>
    <scope>NUCLEOTIDE SEQUENCE [LARGE SCALE GENOMIC DNA]</scope>
    <source>
        <strain evidence="1 2">23A</strain>
    </source>
</reference>
<organism evidence="1 2">
    <name type="scientific">Xanthobacter oligotrophicus</name>
    <dbReference type="NCBI Taxonomy" id="2607286"/>
    <lineage>
        <taxon>Bacteria</taxon>
        <taxon>Pseudomonadati</taxon>
        <taxon>Pseudomonadota</taxon>
        <taxon>Alphaproteobacteria</taxon>
        <taxon>Hyphomicrobiales</taxon>
        <taxon>Xanthobacteraceae</taxon>
        <taxon>Xanthobacter</taxon>
    </lineage>
</organism>
<dbReference type="Pfam" id="PF02924">
    <property type="entry name" value="HDPD"/>
    <property type="match status" value="1"/>
</dbReference>
<sequence length="224" mass="22096">MPILTEDLKSGAGHYIVSEASGYRSRDVGTIVSGAGVLKPGSVLGKITAGGAVTVTKTDVGGGKGALTLAAPAYGAGVKAGIYRVVIVEPAANAGSFVVEDPDGIIIGNGNVAVAFDGVVKFTLADGATDFAAGDIALVTVAIADPAAMGKFTLYDPAAADGSAVPAAILYEGCDATSADVKRTLTARDTEVHAAVLTWKAGTTDNQKAAALAALAAAHGIIAR</sequence>